<reference evidence="4" key="1">
    <citation type="journal article" date="2014" name="Int. J. Syst. Evol. Microbiol.">
        <title>Complete genome sequence of Corynebacterium casei LMG S-19264T (=DSM 44701T), isolated from a smear-ripened cheese.</title>
        <authorList>
            <consortium name="US DOE Joint Genome Institute (JGI-PGF)"/>
            <person name="Walter F."/>
            <person name="Albersmeier A."/>
            <person name="Kalinowski J."/>
            <person name="Ruckert C."/>
        </authorList>
    </citation>
    <scope>NUCLEOTIDE SEQUENCE</scope>
    <source>
        <strain evidence="4">KCTC 23310</strain>
    </source>
</reference>
<evidence type="ECO:0000256" key="3">
    <source>
        <dbReference type="SAM" id="MobiDB-lite"/>
    </source>
</evidence>
<feature type="region of interest" description="Disordered" evidence="3">
    <location>
        <begin position="133"/>
        <end position="153"/>
    </location>
</feature>
<dbReference type="InterPro" id="IPR018511">
    <property type="entry name" value="Hemolysin-typ_Ca-bd_CS"/>
</dbReference>
<dbReference type="InterPro" id="IPR001343">
    <property type="entry name" value="Hemolysn_Ca-bd"/>
</dbReference>
<organism evidence="4 5">
    <name type="scientific">Neogemmobacter tilapiae</name>
    <dbReference type="NCBI Taxonomy" id="875041"/>
    <lineage>
        <taxon>Bacteria</taxon>
        <taxon>Pseudomonadati</taxon>
        <taxon>Pseudomonadota</taxon>
        <taxon>Alphaproteobacteria</taxon>
        <taxon>Rhodobacterales</taxon>
        <taxon>Paracoccaceae</taxon>
        <taxon>Neogemmobacter</taxon>
    </lineage>
</organism>
<dbReference type="EMBL" id="BMYJ01000008">
    <property type="protein sequence ID" value="GHC61587.1"/>
    <property type="molecule type" value="Genomic_DNA"/>
</dbReference>
<dbReference type="PROSITE" id="PS00330">
    <property type="entry name" value="HEMOLYSIN_CALCIUM"/>
    <property type="match status" value="2"/>
</dbReference>
<comment type="subcellular location">
    <subcellularLocation>
        <location evidence="1">Secreted</location>
    </subcellularLocation>
</comment>
<keyword evidence="5" id="KW-1185">Reference proteome</keyword>
<dbReference type="InterPro" id="IPR050557">
    <property type="entry name" value="RTX_toxin/Mannuronan_C5-epim"/>
</dbReference>
<dbReference type="Proteomes" id="UP000638981">
    <property type="component" value="Unassembled WGS sequence"/>
</dbReference>
<dbReference type="Gene3D" id="2.150.10.10">
    <property type="entry name" value="Serralysin-like metalloprotease, C-terminal"/>
    <property type="match status" value="3"/>
</dbReference>
<dbReference type="RefSeq" id="WP_189412223.1">
    <property type="nucleotide sequence ID" value="NZ_BMYJ01000008.1"/>
</dbReference>
<dbReference type="Pfam" id="PF00353">
    <property type="entry name" value="HemolysinCabind"/>
    <property type="match status" value="5"/>
</dbReference>
<dbReference type="GO" id="GO:0005576">
    <property type="term" value="C:extracellular region"/>
    <property type="evidence" value="ECO:0007669"/>
    <property type="project" value="UniProtKB-SubCell"/>
</dbReference>
<dbReference type="InterPro" id="IPR011049">
    <property type="entry name" value="Serralysin-like_metalloprot_C"/>
</dbReference>
<gene>
    <name evidence="4" type="ORF">GCM10007315_27070</name>
</gene>
<evidence type="ECO:0000313" key="5">
    <source>
        <dbReference type="Proteomes" id="UP000638981"/>
    </source>
</evidence>
<dbReference type="PANTHER" id="PTHR38340">
    <property type="entry name" value="S-LAYER PROTEIN"/>
    <property type="match status" value="1"/>
</dbReference>
<dbReference type="PANTHER" id="PTHR38340:SF1">
    <property type="entry name" value="S-LAYER PROTEIN"/>
    <property type="match status" value="1"/>
</dbReference>
<dbReference type="PRINTS" id="PR00313">
    <property type="entry name" value="CABNDNGRPT"/>
</dbReference>
<evidence type="ECO:0000313" key="4">
    <source>
        <dbReference type="EMBL" id="GHC61587.1"/>
    </source>
</evidence>
<protein>
    <recommendedName>
        <fullName evidence="6">Calcium-binding protein</fullName>
    </recommendedName>
</protein>
<keyword evidence="2" id="KW-0964">Secreted</keyword>
<evidence type="ECO:0000256" key="2">
    <source>
        <dbReference type="ARBA" id="ARBA00022525"/>
    </source>
</evidence>
<proteinExistence type="predicted"/>
<name>A0A918TW22_9RHOB</name>
<dbReference type="SUPFAM" id="SSF51120">
    <property type="entry name" value="beta-Roll"/>
    <property type="match status" value="2"/>
</dbReference>
<dbReference type="GO" id="GO:0005509">
    <property type="term" value="F:calcium ion binding"/>
    <property type="evidence" value="ECO:0007669"/>
    <property type="project" value="InterPro"/>
</dbReference>
<comment type="caution">
    <text evidence="4">The sequence shown here is derived from an EMBL/GenBank/DDBJ whole genome shotgun (WGS) entry which is preliminary data.</text>
</comment>
<sequence length="381" mass="38032">MAVWKYNVVGGVSLGTQDLFTGGFALPEISIKPKVIRLFGDNNMVVLLTGSGIAGSAEGLTAGKITGAQIKIAGNIALDVTGLNVRAVDLTAATANGAEAVARLLFSGADKITGTNLGEDLYGFGGSDTINGGGGRDRIDAGPGQNVLNGGAGHDSIGGGFGSDKITGGAGDDAILGDGDTSEEKGSGDRLFGGAGNDTIVAHGGNDFANGGIGQDLLIGLFGNDLLFGGSDNDTVDGQVGNDNLFGGAGNDIVVGQNGIDRLNGGLGSDTLVGGDGADKFVFDTALGAANADEITDFEVGQDHILLDNDIFKALAVTGDLAAGRFVAGTEAGDANDRIIYDIGTGRVYYDRDGTGSAAKQLIVTVAGAPGVTVEDFLIIN</sequence>
<evidence type="ECO:0000256" key="1">
    <source>
        <dbReference type="ARBA" id="ARBA00004613"/>
    </source>
</evidence>
<reference evidence="4" key="2">
    <citation type="submission" date="2020-09" db="EMBL/GenBank/DDBJ databases">
        <authorList>
            <person name="Sun Q."/>
            <person name="Kim S."/>
        </authorList>
    </citation>
    <scope>NUCLEOTIDE SEQUENCE</scope>
    <source>
        <strain evidence="4">KCTC 23310</strain>
    </source>
</reference>
<evidence type="ECO:0008006" key="6">
    <source>
        <dbReference type="Google" id="ProtNLM"/>
    </source>
</evidence>
<accession>A0A918TW22</accession>
<dbReference type="AlphaFoldDB" id="A0A918TW22"/>